<dbReference type="GeneID" id="9051688"/>
<dbReference type="EMBL" id="GG685424">
    <property type="protein sequence ID" value="EEQ99751.1"/>
    <property type="molecule type" value="Genomic_DNA"/>
</dbReference>
<proteinExistence type="predicted"/>
<keyword evidence="3" id="KW-1185">Reference proteome</keyword>
<accession>C5LU42</accession>
<name>C5LU42_PERM5</name>
<reference evidence="2 3" key="1">
    <citation type="submission" date="2008-07" db="EMBL/GenBank/DDBJ databases">
        <authorList>
            <person name="El-Sayed N."/>
            <person name="Caler E."/>
            <person name="Inman J."/>
            <person name="Amedeo P."/>
            <person name="Hass B."/>
            <person name="Wortman J."/>
        </authorList>
    </citation>
    <scope>NUCLEOTIDE SEQUENCE [LARGE SCALE GENOMIC DNA]</scope>
    <source>
        <strain evidence="3">ATCC 50983 / TXsc</strain>
    </source>
</reference>
<organism evidence="3">
    <name type="scientific">Perkinsus marinus (strain ATCC 50983 / TXsc)</name>
    <dbReference type="NCBI Taxonomy" id="423536"/>
    <lineage>
        <taxon>Eukaryota</taxon>
        <taxon>Sar</taxon>
        <taxon>Alveolata</taxon>
        <taxon>Perkinsozoa</taxon>
        <taxon>Perkinsea</taxon>
        <taxon>Perkinsida</taxon>
        <taxon>Perkinsidae</taxon>
        <taxon>Perkinsus</taxon>
    </lineage>
</organism>
<feature type="compositionally biased region" description="Polar residues" evidence="1">
    <location>
        <begin position="197"/>
        <end position="213"/>
    </location>
</feature>
<gene>
    <name evidence="2" type="ORF">Pmar_PMAR027663</name>
</gene>
<evidence type="ECO:0000256" key="1">
    <source>
        <dbReference type="SAM" id="MobiDB-lite"/>
    </source>
</evidence>
<dbReference type="Proteomes" id="UP000007800">
    <property type="component" value="Unassembled WGS sequence"/>
</dbReference>
<sequence>MGKGAPPRPCKEVEQELRHLKMGLREVHKIYAAFYQLKLDMLTVKEVPTDSLINLVRDRKEYVAGMLRNLVELGGCFDTVKWDEFLYIFLRFCSLSKIELCQLMFLIIVKDVKSWTVHYLTASQLDEFYSRCIQRSIPSSAFWENYDRTEVFNRKLTLEFFLMRKTHIFLQGVPAFRETCDMLLPAVMGADPLQRNPHATASTERGNSPNATSVEPVAPRSPELATAGLLTSTYATLDIESVSKARTSVTEFETNLNLLPKVPRKAAAESVKSGEKISTEFRKSFGKAKKKSSVEEDSDDDDIPFDRKSIAMDQIPKWMHTFVNPPVKKSFTERALEAEFIRKSRERREETKSVVSSLRLTVDYLNYVTDRYGSLLRLHFKLRIVKLRRRNGSHVDFVEKSLRCPSIRRTSGQMPHRRLDKPEGKIQVCVGEV</sequence>
<protein>
    <submittedName>
        <fullName evidence="2">Uncharacterized protein</fullName>
    </submittedName>
</protein>
<evidence type="ECO:0000313" key="3">
    <source>
        <dbReference type="Proteomes" id="UP000007800"/>
    </source>
</evidence>
<dbReference type="OrthoDB" id="427974at2759"/>
<feature type="region of interest" description="Disordered" evidence="1">
    <location>
        <begin position="194"/>
        <end position="221"/>
    </location>
</feature>
<evidence type="ECO:0000313" key="2">
    <source>
        <dbReference type="EMBL" id="EEQ99751.1"/>
    </source>
</evidence>
<dbReference type="AlphaFoldDB" id="C5LU42"/>
<dbReference type="InParanoid" id="C5LU42"/>
<dbReference type="RefSeq" id="XP_002767034.1">
    <property type="nucleotide sequence ID" value="XM_002766988.1"/>
</dbReference>